<dbReference type="RefSeq" id="WP_104301255.1">
    <property type="nucleotide sequence ID" value="NZ_PSNX01000003.1"/>
</dbReference>
<proteinExistence type="predicted"/>
<comment type="caution">
    <text evidence="1">The sequence shown here is derived from an EMBL/GenBank/DDBJ whole genome shotgun (WGS) entry which is preliminary data.</text>
</comment>
<organism evidence="1 2">
    <name type="scientific">Caldimonas caldifontis</name>
    <dbReference type="NCBI Taxonomy" id="1452508"/>
    <lineage>
        <taxon>Bacteria</taxon>
        <taxon>Pseudomonadati</taxon>
        <taxon>Pseudomonadota</taxon>
        <taxon>Betaproteobacteria</taxon>
        <taxon>Burkholderiales</taxon>
        <taxon>Sphaerotilaceae</taxon>
        <taxon>Caldimonas</taxon>
    </lineage>
</organism>
<dbReference type="EMBL" id="PSNX01000003">
    <property type="protein sequence ID" value="PPE67351.1"/>
    <property type="molecule type" value="Genomic_DNA"/>
</dbReference>
<evidence type="ECO:0000313" key="1">
    <source>
        <dbReference type="EMBL" id="PPE67351.1"/>
    </source>
</evidence>
<dbReference type="Proteomes" id="UP000238605">
    <property type="component" value="Unassembled WGS sequence"/>
</dbReference>
<name>A0A2S5SX78_9BURK</name>
<sequence>MGEAKRRKQQGQQAGEQLRQRVAAGEFGTPGRVERLCLVVDHSAAGRDLIALLRTLPEFTLLQAALVGEEWQLWDSVPIFAFAGVTVKDGEARAWLATDEDKLLNEALPRELRGGVGLLAGLEPALQERVTAIAGAMKAL</sequence>
<protein>
    <submittedName>
        <fullName evidence="1">Uncharacterized protein</fullName>
    </submittedName>
</protein>
<accession>A0A2S5SX78</accession>
<gene>
    <name evidence="1" type="ORF">C1704_04085</name>
</gene>
<dbReference type="AlphaFoldDB" id="A0A2S5SX78"/>
<dbReference type="OrthoDB" id="9155107at2"/>
<evidence type="ECO:0000313" key="2">
    <source>
        <dbReference type="Proteomes" id="UP000238605"/>
    </source>
</evidence>
<reference evidence="1 2" key="1">
    <citation type="submission" date="2018-02" db="EMBL/GenBank/DDBJ databases">
        <title>Reclassifiation of [Polyangium] brachysporum DSM 7029 as Guopingzhaonella breviflexa gen. nov., sp. nov., a member of the family Comamonadaceae.</title>
        <authorList>
            <person name="Tang B."/>
        </authorList>
    </citation>
    <scope>NUCLEOTIDE SEQUENCE [LARGE SCALE GENOMIC DNA]</scope>
    <source>
        <strain evidence="1 2">BCRC 80649</strain>
    </source>
</reference>
<keyword evidence="2" id="KW-1185">Reference proteome</keyword>